<evidence type="ECO:0000259" key="3">
    <source>
        <dbReference type="Pfam" id="PF01648"/>
    </source>
</evidence>
<keyword evidence="2 5" id="KW-0808">Transferase</keyword>
<dbReference type="EMBL" id="JACHGF010000007">
    <property type="protein sequence ID" value="MBB5285962.1"/>
    <property type="molecule type" value="Genomic_DNA"/>
</dbReference>
<dbReference type="Pfam" id="PF17837">
    <property type="entry name" value="4PPT_N"/>
    <property type="match status" value="1"/>
</dbReference>
<keyword evidence="6" id="KW-1185">Reference proteome</keyword>
<dbReference type="GO" id="GO:0019878">
    <property type="term" value="P:lysine biosynthetic process via aminoadipic acid"/>
    <property type="evidence" value="ECO:0007669"/>
    <property type="project" value="TreeGrafter"/>
</dbReference>
<accession>A0A840TWJ7</accession>
<dbReference type="PANTHER" id="PTHR12215:SF10">
    <property type="entry name" value="L-AMINOADIPATE-SEMIALDEHYDE DEHYDROGENASE-PHOSPHOPANTETHEINYL TRANSFERASE"/>
    <property type="match status" value="1"/>
</dbReference>
<name>A0A840TWJ7_9BACT</name>
<dbReference type="SUPFAM" id="SSF56214">
    <property type="entry name" value="4'-phosphopantetheinyl transferase"/>
    <property type="match status" value="2"/>
</dbReference>
<dbReference type="PANTHER" id="PTHR12215">
    <property type="entry name" value="PHOSPHOPANTETHEINE TRANSFERASE"/>
    <property type="match status" value="1"/>
</dbReference>
<dbReference type="Pfam" id="PF01648">
    <property type="entry name" value="ACPS"/>
    <property type="match status" value="1"/>
</dbReference>
<evidence type="ECO:0000256" key="1">
    <source>
        <dbReference type="ARBA" id="ARBA00010990"/>
    </source>
</evidence>
<dbReference type="GO" id="GO:0000287">
    <property type="term" value="F:magnesium ion binding"/>
    <property type="evidence" value="ECO:0007669"/>
    <property type="project" value="InterPro"/>
</dbReference>
<dbReference type="InterPro" id="IPR041354">
    <property type="entry name" value="4PPT_N"/>
</dbReference>
<organism evidence="5 6">
    <name type="scientific">Rhabdobacter roseus</name>
    <dbReference type="NCBI Taxonomy" id="1655419"/>
    <lineage>
        <taxon>Bacteria</taxon>
        <taxon>Pseudomonadati</taxon>
        <taxon>Bacteroidota</taxon>
        <taxon>Cytophagia</taxon>
        <taxon>Cytophagales</taxon>
        <taxon>Cytophagaceae</taxon>
        <taxon>Rhabdobacter</taxon>
    </lineage>
</organism>
<protein>
    <submittedName>
        <fullName evidence="5">Phosphopantetheinyl transferase</fullName>
    </submittedName>
</protein>
<feature type="domain" description="4'-phosphopantetheinyl transferase" evidence="3">
    <location>
        <begin position="108"/>
        <end position="180"/>
    </location>
</feature>
<evidence type="ECO:0000259" key="4">
    <source>
        <dbReference type="Pfam" id="PF17837"/>
    </source>
</evidence>
<comment type="caution">
    <text evidence="5">The sequence shown here is derived from an EMBL/GenBank/DDBJ whole genome shotgun (WGS) entry which is preliminary data.</text>
</comment>
<proteinExistence type="inferred from homology"/>
<evidence type="ECO:0000256" key="2">
    <source>
        <dbReference type="ARBA" id="ARBA00022679"/>
    </source>
</evidence>
<dbReference type="AlphaFoldDB" id="A0A840TWJ7"/>
<dbReference type="GO" id="GO:0008897">
    <property type="term" value="F:holo-[acyl-carrier-protein] synthase activity"/>
    <property type="evidence" value="ECO:0007669"/>
    <property type="project" value="InterPro"/>
</dbReference>
<dbReference type="Proteomes" id="UP000557307">
    <property type="component" value="Unassembled WGS sequence"/>
</dbReference>
<dbReference type="InterPro" id="IPR037143">
    <property type="entry name" value="4-PPantetheinyl_Trfase_dom_sf"/>
</dbReference>
<sequence>MPLVHYEPLLQSGQLLLWKLDESTEELRTLYALPYNQEELRGISHPQKVREWLAGRLVIRQLAERAGINYQGLRKDEHGKPFLVGSSCPISVTHSLDYVAAVLHPDRPVGIDMEKKHEKLIRTSSKYLSEAELLQAGGDVAKLCMYWCAKEALFKLNGRQKVSFRDHIRIAPFEEDSLRLDGTLTDDGVVRSAALYVQWVGSYCLVIAT</sequence>
<comment type="similarity">
    <text evidence="1">Belongs to the P-Pant transferase superfamily. Gsp/Sfp/HetI/AcpT family.</text>
</comment>
<evidence type="ECO:0000313" key="6">
    <source>
        <dbReference type="Proteomes" id="UP000557307"/>
    </source>
</evidence>
<dbReference type="GO" id="GO:0005829">
    <property type="term" value="C:cytosol"/>
    <property type="evidence" value="ECO:0007669"/>
    <property type="project" value="TreeGrafter"/>
</dbReference>
<dbReference type="RefSeq" id="WP_184176616.1">
    <property type="nucleotide sequence ID" value="NZ_JACHGF010000007.1"/>
</dbReference>
<reference evidence="5 6" key="1">
    <citation type="submission" date="2020-08" db="EMBL/GenBank/DDBJ databases">
        <title>Genomic Encyclopedia of Type Strains, Phase IV (KMG-IV): sequencing the most valuable type-strain genomes for metagenomic binning, comparative biology and taxonomic classification.</title>
        <authorList>
            <person name="Goeker M."/>
        </authorList>
    </citation>
    <scope>NUCLEOTIDE SEQUENCE [LARGE SCALE GENOMIC DNA]</scope>
    <source>
        <strain evidence="5 6">DSM 105074</strain>
    </source>
</reference>
<dbReference type="InterPro" id="IPR008278">
    <property type="entry name" value="4-PPantetheinyl_Trfase_dom"/>
</dbReference>
<evidence type="ECO:0000313" key="5">
    <source>
        <dbReference type="EMBL" id="MBB5285962.1"/>
    </source>
</evidence>
<feature type="domain" description="4'-phosphopantetheinyl transferase N-terminal" evidence="4">
    <location>
        <begin position="45"/>
        <end position="103"/>
    </location>
</feature>
<dbReference type="Gene3D" id="3.90.470.20">
    <property type="entry name" value="4'-phosphopantetheinyl transferase domain"/>
    <property type="match status" value="1"/>
</dbReference>
<gene>
    <name evidence="5" type="ORF">HNQ92_004122</name>
</gene>
<dbReference type="InterPro" id="IPR050559">
    <property type="entry name" value="P-Pant_transferase_sf"/>
</dbReference>